<dbReference type="Proteomes" id="UP000076842">
    <property type="component" value="Unassembled WGS sequence"/>
</dbReference>
<feature type="compositionally biased region" description="Pro residues" evidence="1">
    <location>
        <begin position="119"/>
        <end position="128"/>
    </location>
</feature>
<accession>A0A165DN77</accession>
<evidence type="ECO:0000256" key="1">
    <source>
        <dbReference type="SAM" id="MobiDB-lite"/>
    </source>
</evidence>
<dbReference type="AlphaFoldDB" id="A0A165DN77"/>
<keyword evidence="3" id="KW-1185">Reference proteome</keyword>
<gene>
    <name evidence="2" type="ORF">CALCODRAFT_60587</name>
</gene>
<reference evidence="2 3" key="1">
    <citation type="journal article" date="2016" name="Mol. Biol. Evol.">
        <title>Comparative Genomics of Early-Diverging Mushroom-Forming Fungi Provides Insights into the Origins of Lignocellulose Decay Capabilities.</title>
        <authorList>
            <person name="Nagy L.G."/>
            <person name="Riley R."/>
            <person name="Tritt A."/>
            <person name="Adam C."/>
            <person name="Daum C."/>
            <person name="Floudas D."/>
            <person name="Sun H."/>
            <person name="Yadav J.S."/>
            <person name="Pangilinan J."/>
            <person name="Larsson K.H."/>
            <person name="Matsuura K."/>
            <person name="Barry K."/>
            <person name="Labutti K."/>
            <person name="Kuo R."/>
            <person name="Ohm R.A."/>
            <person name="Bhattacharya S.S."/>
            <person name="Shirouzu T."/>
            <person name="Yoshinaga Y."/>
            <person name="Martin F.M."/>
            <person name="Grigoriev I.V."/>
            <person name="Hibbett D.S."/>
        </authorList>
    </citation>
    <scope>NUCLEOTIDE SEQUENCE [LARGE SCALE GENOMIC DNA]</scope>
    <source>
        <strain evidence="2 3">HHB12733</strain>
    </source>
</reference>
<sequence length="214" mass="22819">MAWHGVVTCSSNTMVGSGWDCEPPCTTCCAATGDQYWSSATYSRRSVGTQPSAPRGPSSQLSWHWRIMDDNDDASCPLLTRQIKRNTPPPIALPSPPPLRNSNSNSNLAPAPSTRRRPAPPQPSPYPTALPSRARVPPSPASAATGPSKSPEHLYTPPLLVACAHLHLRHISRRNSPRCTHTYGLNLVGLVQSVSSSCTRAPGTPFTGQGGARP</sequence>
<organism evidence="2 3">
    <name type="scientific">Calocera cornea HHB12733</name>
    <dbReference type="NCBI Taxonomy" id="1353952"/>
    <lineage>
        <taxon>Eukaryota</taxon>
        <taxon>Fungi</taxon>
        <taxon>Dikarya</taxon>
        <taxon>Basidiomycota</taxon>
        <taxon>Agaricomycotina</taxon>
        <taxon>Dacrymycetes</taxon>
        <taxon>Dacrymycetales</taxon>
        <taxon>Dacrymycetaceae</taxon>
        <taxon>Calocera</taxon>
    </lineage>
</organism>
<proteinExistence type="predicted"/>
<feature type="compositionally biased region" description="Pro residues" evidence="1">
    <location>
        <begin position="87"/>
        <end position="99"/>
    </location>
</feature>
<dbReference type="InParanoid" id="A0A165DN77"/>
<feature type="compositionally biased region" description="Low complexity" evidence="1">
    <location>
        <begin position="100"/>
        <end position="113"/>
    </location>
</feature>
<evidence type="ECO:0000313" key="2">
    <source>
        <dbReference type="EMBL" id="KZT53165.1"/>
    </source>
</evidence>
<evidence type="ECO:0000313" key="3">
    <source>
        <dbReference type="Proteomes" id="UP000076842"/>
    </source>
</evidence>
<protein>
    <submittedName>
        <fullName evidence="2">Uncharacterized protein</fullName>
    </submittedName>
</protein>
<name>A0A165DN77_9BASI</name>
<feature type="compositionally biased region" description="Low complexity" evidence="1">
    <location>
        <begin position="129"/>
        <end position="149"/>
    </location>
</feature>
<dbReference type="EMBL" id="KV424044">
    <property type="protein sequence ID" value="KZT53165.1"/>
    <property type="molecule type" value="Genomic_DNA"/>
</dbReference>
<feature type="region of interest" description="Disordered" evidence="1">
    <location>
        <begin position="84"/>
        <end position="153"/>
    </location>
</feature>